<proteinExistence type="predicted"/>
<evidence type="ECO:0000256" key="4">
    <source>
        <dbReference type="ARBA" id="ARBA00022989"/>
    </source>
</evidence>
<feature type="transmembrane region" description="Helical" evidence="6">
    <location>
        <begin position="89"/>
        <end position="113"/>
    </location>
</feature>
<dbReference type="InterPro" id="IPR050930">
    <property type="entry name" value="MFS_Vesicular_Transporter"/>
</dbReference>
<dbReference type="STRING" id="97972.A0A2V1CYN9"/>
<organism evidence="7 8">
    <name type="scientific">Periconia macrospinosa</name>
    <dbReference type="NCBI Taxonomy" id="97972"/>
    <lineage>
        <taxon>Eukaryota</taxon>
        <taxon>Fungi</taxon>
        <taxon>Dikarya</taxon>
        <taxon>Ascomycota</taxon>
        <taxon>Pezizomycotina</taxon>
        <taxon>Dothideomycetes</taxon>
        <taxon>Pleosporomycetidae</taxon>
        <taxon>Pleosporales</taxon>
        <taxon>Massarineae</taxon>
        <taxon>Periconiaceae</taxon>
        <taxon>Periconia</taxon>
    </lineage>
</organism>
<feature type="transmembrane region" description="Helical" evidence="6">
    <location>
        <begin position="134"/>
        <end position="155"/>
    </location>
</feature>
<keyword evidence="4 6" id="KW-1133">Transmembrane helix</keyword>
<dbReference type="EMBL" id="KZ806069">
    <property type="protein sequence ID" value="PVH90848.1"/>
    <property type="molecule type" value="Genomic_DNA"/>
</dbReference>
<dbReference type="GO" id="GO:0022857">
    <property type="term" value="F:transmembrane transporter activity"/>
    <property type="evidence" value="ECO:0007669"/>
    <property type="project" value="TreeGrafter"/>
</dbReference>
<comment type="subcellular location">
    <subcellularLocation>
        <location evidence="1">Membrane</location>
        <topology evidence="1">Multi-pass membrane protein</topology>
    </subcellularLocation>
</comment>
<keyword evidence="8" id="KW-1185">Reference proteome</keyword>
<evidence type="ECO:0000256" key="5">
    <source>
        <dbReference type="ARBA" id="ARBA00023136"/>
    </source>
</evidence>
<dbReference type="InterPro" id="IPR036259">
    <property type="entry name" value="MFS_trans_sf"/>
</dbReference>
<keyword evidence="2" id="KW-0813">Transport</keyword>
<dbReference type="PANTHER" id="PTHR23506:SF37">
    <property type="entry name" value="MAJOR FACILITATOR SUPERFAMILY (MFS) PROFILE DOMAIN-CONTAINING PROTEIN"/>
    <property type="match status" value="1"/>
</dbReference>
<keyword evidence="5 6" id="KW-0472">Membrane</keyword>
<protein>
    <submittedName>
        <fullName evidence="7">MFS general substrate transporter</fullName>
    </submittedName>
</protein>
<feature type="transmembrane region" description="Helical" evidence="6">
    <location>
        <begin position="54"/>
        <end position="74"/>
    </location>
</feature>
<dbReference type="GO" id="GO:0016020">
    <property type="term" value="C:membrane"/>
    <property type="evidence" value="ECO:0007669"/>
    <property type="project" value="UniProtKB-SubCell"/>
</dbReference>
<evidence type="ECO:0000256" key="3">
    <source>
        <dbReference type="ARBA" id="ARBA00022692"/>
    </source>
</evidence>
<gene>
    <name evidence="7" type="ORF">DM02DRAFT_620823</name>
</gene>
<keyword evidence="3 6" id="KW-0812">Transmembrane</keyword>
<dbReference type="Proteomes" id="UP000244855">
    <property type="component" value="Unassembled WGS sequence"/>
</dbReference>
<dbReference type="AlphaFoldDB" id="A0A2V1CYN9"/>
<dbReference type="SUPFAM" id="SSF103473">
    <property type="entry name" value="MFS general substrate transporter"/>
    <property type="match status" value="1"/>
</dbReference>
<feature type="transmembrane region" description="Helical" evidence="6">
    <location>
        <begin position="167"/>
        <end position="186"/>
    </location>
</feature>
<reference evidence="7 8" key="1">
    <citation type="journal article" date="2018" name="Sci. Rep.">
        <title>Comparative genomics provides insights into the lifestyle and reveals functional heterogeneity of dark septate endophytic fungi.</title>
        <authorList>
            <person name="Knapp D.G."/>
            <person name="Nemeth J.B."/>
            <person name="Barry K."/>
            <person name="Hainaut M."/>
            <person name="Henrissat B."/>
            <person name="Johnson J."/>
            <person name="Kuo A."/>
            <person name="Lim J.H.P."/>
            <person name="Lipzen A."/>
            <person name="Nolan M."/>
            <person name="Ohm R.A."/>
            <person name="Tamas L."/>
            <person name="Grigoriev I.V."/>
            <person name="Spatafora J.W."/>
            <person name="Nagy L.G."/>
            <person name="Kovacs G.M."/>
        </authorList>
    </citation>
    <scope>NUCLEOTIDE SEQUENCE [LARGE SCALE GENOMIC DNA]</scope>
    <source>
        <strain evidence="7 8">DSE2036</strain>
    </source>
</reference>
<evidence type="ECO:0000313" key="8">
    <source>
        <dbReference type="Proteomes" id="UP000244855"/>
    </source>
</evidence>
<dbReference type="Gene3D" id="1.20.1250.20">
    <property type="entry name" value="MFS general substrate transporter like domains"/>
    <property type="match status" value="1"/>
</dbReference>
<feature type="transmembrane region" description="Helical" evidence="6">
    <location>
        <begin position="25"/>
        <end position="47"/>
    </location>
</feature>
<evidence type="ECO:0000256" key="1">
    <source>
        <dbReference type="ARBA" id="ARBA00004141"/>
    </source>
</evidence>
<evidence type="ECO:0000256" key="2">
    <source>
        <dbReference type="ARBA" id="ARBA00022448"/>
    </source>
</evidence>
<evidence type="ECO:0000313" key="7">
    <source>
        <dbReference type="EMBL" id="PVH90848.1"/>
    </source>
</evidence>
<sequence>MLLGAFDATIPLVGSSRYGFNSLKAGLLFIPLGGADFILGPIFGWCVDRWGTRPISTIGFAWLVPALVLLRLPFEHAISDHLSMGHEIALYASLLAVNGIGLAVINSASIVEAGNIMEKYWKANTDLFNQAPYAQLYGINFCIWSGGLTVGPLVAGPLRGSIGYGNMNAVLGGLCGVTAALATLFIGRERKRDREMAG</sequence>
<dbReference type="OrthoDB" id="5086884at2759"/>
<name>A0A2V1CYN9_9PLEO</name>
<accession>A0A2V1CYN9</accession>
<dbReference type="PANTHER" id="PTHR23506">
    <property type="entry name" value="GH10249P"/>
    <property type="match status" value="1"/>
</dbReference>
<evidence type="ECO:0000256" key="6">
    <source>
        <dbReference type="SAM" id="Phobius"/>
    </source>
</evidence>